<evidence type="ECO:0000256" key="1">
    <source>
        <dbReference type="ARBA" id="ARBA00022801"/>
    </source>
</evidence>
<dbReference type="InterPro" id="IPR027417">
    <property type="entry name" value="P-loop_NTPase"/>
</dbReference>
<evidence type="ECO:0000313" key="3">
    <source>
        <dbReference type="EMBL" id="KAL1139602.1"/>
    </source>
</evidence>
<evidence type="ECO:0000259" key="2">
    <source>
        <dbReference type="PROSITE" id="PS51194"/>
    </source>
</evidence>
<dbReference type="InterPro" id="IPR049730">
    <property type="entry name" value="SNF2/RAD54-like_C"/>
</dbReference>
<dbReference type="SMART" id="SM00490">
    <property type="entry name" value="HELICc"/>
    <property type="match status" value="1"/>
</dbReference>
<sequence>MGASMHIECAVCRVKTAKADVSYVVSGKPKHEGTNYNVKGSHSTKIEAVVSELIRLRDEDPTVKVLIFSTWDKVLDVIGEALKLNSVSFRRFGVDSKSRNGILQFKTGCVSALLLPLRFGCKGLNLIEATHVFLVEPILNPADELQAVGRVHRIGQTKETFVHRFVIRNTIEERMLTCLESEDASEWSNENLTILKLYDLFSGPNEEINVENNVAVNNS</sequence>
<gene>
    <name evidence="3" type="ORF">AAG570_006584</name>
</gene>
<accession>A0ABD0Z504</accession>
<keyword evidence="4" id="KW-1185">Reference proteome</keyword>
<reference evidence="3 4" key="1">
    <citation type="submission" date="2024-07" db="EMBL/GenBank/DDBJ databases">
        <title>Chromosome-level genome assembly of the water stick insect Ranatra chinensis (Heteroptera: Nepidae).</title>
        <authorList>
            <person name="Liu X."/>
        </authorList>
    </citation>
    <scope>NUCLEOTIDE SEQUENCE [LARGE SCALE GENOMIC DNA]</scope>
    <source>
        <strain evidence="3">Cailab_2021Rc</strain>
        <tissue evidence="3">Muscle</tissue>
    </source>
</reference>
<dbReference type="GO" id="GO:0016787">
    <property type="term" value="F:hydrolase activity"/>
    <property type="evidence" value="ECO:0007669"/>
    <property type="project" value="UniProtKB-KW"/>
</dbReference>
<dbReference type="EMBL" id="JBFDAA010000002">
    <property type="protein sequence ID" value="KAL1139602.1"/>
    <property type="molecule type" value="Genomic_DNA"/>
</dbReference>
<dbReference type="AlphaFoldDB" id="A0ABD0Z504"/>
<comment type="caution">
    <text evidence="3">The sequence shown here is derived from an EMBL/GenBank/DDBJ whole genome shotgun (WGS) entry which is preliminary data.</text>
</comment>
<keyword evidence="1" id="KW-0378">Hydrolase</keyword>
<feature type="domain" description="Helicase C-terminal" evidence="2">
    <location>
        <begin position="48"/>
        <end position="198"/>
    </location>
</feature>
<dbReference type="Pfam" id="PF00271">
    <property type="entry name" value="Helicase_C"/>
    <property type="match status" value="1"/>
</dbReference>
<proteinExistence type="predicted"/>
<dbReference type="PANTHER" id="PTHR45865">
    <property type="entry name" value="E3 UBIQUITIN-PROTEIN LIGASE SHPRH FAMILY MEMBER"/>
    <property type="match status" value="1"/>
</dbReference>
<evidence type="ECO:0000313" key="4">
    <source>
        <dbReference type="Proteomes" id="UP001558652"/>
    </source>
</evidence>
<dbReference type="Proteomes" id="UP001558652">
    <property type="component" value="Unassembled WGS sequence"/>
</dbReference>
<dbReference type="Gene3D" id="3.40.50.300">
    <property type="entry name" value="P-loop containing nucleotide triphosphate hydrolases"/>
    <property type="match status" value="1"/>
</dbReference>
<dbReference type="PANTHER" id="PTHR45865:SF1">
    <property type="entry name" value="E3 UBIQUITIN-PROTEIN LIGASE SHPRH"/>
    <property type="match status" value="1"/>
</dbReference>
<name>A0ABD0Z504_9HEMI</name>
<dbReference type="PROSITE" id="PS51194">
    <property type="entry name" value="HELICASE_CTER"/>
    <property type="match status" value="1"/>
</dbReference>
<dbReference type="SUPFAM" id="SSF52540">
    <property type="entry name" value="P-loop containing nucleoside triphosphate hydrolases"/>
    <property type="match status" value="1"/>
</dbReference>
<dbReference type="InterPro" id="IPR001650">
    <property type="entry name" value="Helicase_C-like"/>
</dbReference>
<protein>
    <recommendedName>
        <fullName evidence="2">Helicase C-terminal domain-containing protein</fullName>
    </recommendedName>
</protein>
<dbReference type="InterPro" id="IPR052583">
    <property type="entry name" value="ATP-helicase/E3_Ub-Ligase"/>
</dbReference>
<organism evidence="3 4">
    <name type="scientific">Ranatra chinensis</name>
    <dbReference type="NCBI Taxonomy" id="642074"/>
    <lineage>
        <taxon>Eukaryota</taxon>
        <taxon>Metazoa</taxon>
        <taxon>Ecdysozoa</taxon>
        <taxon>Arthropoda</taxon>
        <taxon>Hexapoda</taxon>
        <taxon>Insecta</taxon>
        <taxon>Pterygota</taxon>
        <taxon>Neoptera</taxon>
        <taxon>Paraneoptera</taxon>
        <taxon>Hemiptera</taxon>
        <taxon>Heteroptera</taxon>
        <taxon>Panheteroptera</taxon>
        <taxon>Nepomorpha</taxon>
        <taxon>Nepidae</taxon>
        <taxon>Ranatrinae</taxon>
        <taxon>Ranatra</taxon>
    </lineage>
</organism>
<dbReference type="CDD" id="cd18793">
    <property type="entry name" value="SF2_C_SNF"/>
    <property type="match status" value="1"/>
</dbReference>